<dbReference type="Gramene" id="LPERR04G03040.1">
    <property type="protein sequence ID" value="LPERR04G03040.1"/>
    <property type="gene ID" value="LPERR04G03040"/>
</dbReference>
<sequence>MPSKDFLAGMEEGAQTRVEDAVESIMVGFEGTELAFQLAYNDTRPKDGTDDEDDDSGDVPAA</sequence>
<feature type="region of interest" description="Disordered" evidence="1">
    <location>
        <begin position="40"/>
        <end position="62"/>
    </location>
</feature>
<evidence type="ECO:0000256" key="1">
    <source>
        <dbReference type="SAM" id="MobiDB-lite"/>
    </source>
</evidence>
<accession>A0A0D9W2R1</accession>
<evidence type="ECO:0000313" key="2">
    <source>
        <dbReference type="EnsemblPlants" id="LPERR04G03040.1"/>
    </source>
</evidence>
<name>A0A0D9W2R1_9ORYZ</name>
<proteinExistence type="predicted"/>
<dbReference type="EnsemblPlants" id="LPERR04G03040.1">
    <property type="protein sequence ID" value="LPERR04G03040.1"/>
    <property type="gene ID" value="LPERR04G03040"/>
</dbReference>
<reference evidence="2" key="3">
    <citation type="submission" date="2015-04" db="UniProtKB">
        <authorList>
            <consortium name="EnsemblPlants"/>
        </authorList>
    </citation>
    <scope>IDENTIFICATION</scope>
</reference>
<evidence type="ECO:0000313" key="3">
    <source>
        <dbReference type="Proteomes" id="UP000032180"/>
    </source>
</evidence>
<organism evidence="2 3">
    <name type="scientific">Leersia perrieri</name>
    <dbReference type="NCBI Taxonomy" id="77586"/>
    <lineage>
        <taxon>Eukaryota</taxon>
        <taxon>Viridiplantae</taxon>
        <taxon>Streptophyta</taxon>
        <taxon>Embryophyta</taxon>
        <taxon>Tracheophyta</taxon>
        <taxon>Spermatophyta</taxon>
        <taxon>Magnoliopsida</taxon>
        <taxon>Liliopsida</taxon>
        <taxon>Poales</taxon>
        <taxon>Poaceae</taxon>
        <taxon>BOP clade</taxon>
        <taxon>Oryzoideae</taxon>
        <taxon>Oryzeae</taxon>
        <taxon>Oryzinae</taxon>
        <taxon>Leersia</taxon>
    </lineage>
</organism>
<keyword evidence="3" id="KW-1185">Reference proteome</keyword>
<dbReference type="AlphaFoldDB" id="A0A0D9W2R1"/>
<protein>
    <submittedName>
        <fullName evidence="2">Uncharacterized protein</fullName>
    </submittedName>
</protein>
<dbReference type="Proteomes" id="UP000032180">
    <property type="component" value="Chromosome 4"/>
</dbReference>
<reference evidence="3" key="2">
    <citation type="submission" date="2013-12" db="EMBL/GenBank/DDBJ databases">
        <authorList>
            <person name="Yu Y."/>
            <person name="Lee S."/>
            <person name="de Baynast K."/>
            <person name="Wissotski M."/>
            <person name="Liu L."/>
            <person name="Talag J."/>
            <person name="Goicoechea J."/>
            <person name="Angelova A."/>
            <person name="Jetty R."/>
            <person name="Kudrna D."/>
            <person name="Golser W."/>
            <person name="Rivera L."/>
            <person name="Zhang J."/>
            <person name="Wing R."/>
        </authorList>
    </citation>
    <scope>NUCLEOTIDE SEQUENCE</scope>
</reference>
<reference evidence="2 3" key="1">
    <citation type="submission" date="2012-08" db="EMBL/GenBank/DDBJ databases">
        <title>Oryza genome evolution.</title>
        <authorList>
            <person name="Wing R.A."/>
        </authorList>
    </citation>
    <scope>NUCLEOTIDE SEQUENCE</scope>
</reference>
<feature type="compositionally biased region" description="Acidic residues" evidence="1">
    <location>
        <begin position="49"/>
        <end position="62"/>
    </location>
</feature>
<dbReference type="HOGENOM" id="CLU_2907321_0_0_1"/>